<dbReference type="PROSITE" id="PS50930">
    <property type="entry name" value="HTH_LYTTR"/>
    <property type="match status" value="1"/>
</dbReference>
<accession>A0A9D1JCD6</accession>
<dbReference type="GO" id="GO:0003677">
    <property type="term" value="F:DNA binding"/>
    <property type="evidence" value="ECO:0007669"/>
    <property type="project" value="InterPro"/>
</dbReference>
<name>A0A9D1JCD6_9FIRM</name>
<evidence type="ECO:0000256" key="1">
    <source>
        <dbReference type="ARBA" id="ARBA00018672"/>
    </source>
</evidence>
<feature type="domain" description="HTH LytTR-type" evidence="5">
    <location>
        <begin position="133"/>
        <end position="232"/>
    </location>
</feature>
<dbReference type="EMBL" id="DVHN01000032">
    <property type="protein sequence ID" value="HIR87824.1"/>
    <property type="molecule type" value="Genomic_DNA"/>
</dbReference>
<dbReference type="InterPro" id="IPR046947">
    <property type="entry name" value="LytR-like"/>
</dbReference>
<feature type="domain" description="Response regulatory" evidence="4">
    <location>
        <begin position="3"/>
        <end position="123"/>
    </location>
</feature>
<evidence type="ECO:0000259" key="4">
    <source>
        <dbReference type="PROSITE" id="PS50110"/>
    </source>
</evidence>
<organism evidence="6 7">
    <name type="scientific">Candidatus Fimimorpha faecalis</name>
    <dbReference type="NCBI Taxonomy" id="2840824"/>
    <lineage>
        <taxon>Bacteria</taxon>
        <taxon>Bacillati</taxon>
        <taxon>Bacillota</taxon>
        <taxon>Clostridia</taxon>
        <taxon>Eubacteriales</taxon>
        <taxon>Candidatus Fimimorpha</taxon>
    </lineage>
</organism>
<evidence type="ECO:0000313" key="6">
    <source>
        <dbReference type="EMBL" id="HIR87824.1"/>
    </source>
</evidence>
<dbReference type="PANTHER" id="PTHR37299">
    <property type="entry name" value="TRANSCRIPTIONAL REGULATOR-RELATED"/>
    <property type="match status" value="1"/>
</dbReference>
<evidence type="ECO:0000259" key="5">
    <source>
        <dbReference type="PROSITE" id="PS50930"/>
    </source>
</evidence>
<dbReference type="SUPFAM" id="SSF52172">
    <property type="entry name" value="CheY-like"/>
    <property type="match status" value="1"/>
</dbReference>
<dbReference type="InterPro" id="IPR011006">
    <property type="entry name" value="CheY-like_superfamily"/>
</dbReference>
<dbReference type="PROSITE" id="PS50110">
    <property type="entry name" value="RESPONSE_REGULATORY"/>
    <property type="match status" value="1"/>
</dbReference>
<evidence type="ECO:0000256" key="3">
    <source>
        <dbReference type="PROSITE-ProRule" id="PRU00169"/>
    </source>
</evidence>
<dbReference type="InterPro" id="IPR007492">
    <property type="entry name" value="LytTR_DNA-bd_dom"/>
</dbReference>
<dbReference type="InterPro" id="IPR001789">
    <property type="entry name" value="Sig_transdc_resp-reg_receiver"/>
</dbReference>
<dbReference type="Gene3D" id="3.40.50.2300">
    <property type="match status" value="1"/>
</dbReference>
<dbReference type="SMART" id="SM00850">
    <property type="entry name" value="LytTR"/>
    <property type="match status" value="1"/>
</dbReference>
<comment type="function">
    <text evidence="2">May play the central regulatory role in sporulation. It may be an element of the effector pathway responsible for the activation of sporulation genes in response to nutritional stress. Spo0A may act in concert with spo0H (a sigma factor) to control the expression of some genes that are critical to the sporulation process.</text>
</comment>
<dbReference type="GO" id="GO:0000156">
    <property type="term" value="F:phosphorelay response regulator activity"/>
    <property type="evidence" value="ECO:0007669"/>
    <property type="project" value="InterPro"/>
</dbReference>
<sequence>MILIGICDNDCDTCNKLKKLLIQYSMEKNVDLKIQCFLSAEEFCKAIKQKEYQIVFINIVLKEKNGMEVGTELRRRYPSSITQLIYILDNIEYSTELFQNQPFYFLNQPLKWDALKSVMDCWWRDFGNENHLFWYRQGSEWKSVFIRQILYFRQEKRRIYVVTKTGEDWFYAKWEMIQERLKGHKFFFCHQSYFIHQNYVVGVTNTKLMMENGEEIPISRSKQKEIGAYMSKYK</sequence>
<gene>
    <name evidence="6" type="ORF">IAC96_02635</name>
</gene>
<evidence type="ECO:0000313" key="7">
    <source>
        <dbReference type="Proteomes" id="UP000824201"/>
    </source>
</evidence>
<dbReference type="PANTHER" id="PTHR37299:SF1">
    <property type="entry name" value="STAGE 0 SPORULATION PROTEIN A HOMOLOG"/>
    <property type="match status" value="1"/>
</dbReference>
<dbReference type="Pfam" id="PF04397">
    <property type="entry name" value="LytTR"/>
    <property type="match status" value="1"/>
</dbReference>
<proteinExistence type="predicted"/>
<reference evidence="6" key="1">
    <citation type="submission" date="2020-10" db="EMBL/GenBank/DDBJ databases">
        <authorList>
            <person name="Gilroy R."/>
        </authorList>
    </citation>
    <scope>NUCLEOTIDE SEQUENCE</scope>
    <source>
        <strain evidence="6">ChiW13-3771</strain>
    </source>
</reference>
<dbReference type="Proteomes" id="UP000824201">
    <property type="component" value="Unassembled WGS sequence"/>
</dbReference>
<protein>
    <recommendedName>
        <fullName evidence="1">Stage 0 sporulation protein A homolog</fullName>
    </recommendedName>
</protein>
<dbReference type="Gene3D" id="2.40.50.1020">
    <property type="entry name" value="LytTr DNA-binding domain"/>
    <property type="match status" value="1"/>
</dbReference>
<dbReference type="AlphaFoldDB" id="A0A9D1JCD6"/>
<evidence type="ECO:0000256" key="2">
    <source>
        <dbReference type="ARBA" id="ARBA00024867"/>
    </source>
</evidence>
<reference evidence="6" key="2">
    <citation type="journal article" date="2021" name="PeerJ">
        <title>Extensive microbial diversity within the chicken gut microbiome revealed by metagenomics and culture.</title>
        <authorList>
            <person name="Gilroy R."/>
            <person name="Ravi A."/>
            <person name="Getino M."/>
            <person name="Pursley I."/>
            <person name="Horton D.L."/>
            <person name="Alikhan N.F."/>
            <person name="Baker D."/>
            <person name="Gharbi K."/>
            <person name="Hall N."/>
            <person name="Watson M."/>
            <person name="Adriaenssens E.M."/>
            <person name="Foster-Nyarko E."/>
            <person name="Jarju S."/>
            <person name="Secka A."/>
            <person name="Antonio M."/>
            <person name="Oren A."/>
            <person name="Chaudhuri R.R."/>
            <person name="La Ragione R."/>
            <person name="Hildebrand F."/>
            <person name="Pallen M.J."/>
        </authorList>
    </citation>
    <scope>NUCLEOTIDE SEQUENCE</scope>
    <source>
        <strain evidence="6">ChiW13-3771</strain>
    </source>
</reference>
<comment type="caution">
    <text evidence="6">The sequence shown here is derived from an EMBL/GenBank/DDBJ whole genome shotgun (WGS) entry which is preliminary data.</text>
</comment>
<comment type="caution">
    <text evidence="3">Lacks conserved residue(s) required for the propagation of feature annotation.</text>
</comment>